<feature type="transmembrane region" description="Helical" evidence="2">
    <location>
        <begin position="268"/>
        <end position="290"/>
    </location>
</feature>
<evidence type="ECO:0000256" key="1">
    <source>
        <dbReference type="SAM" id="MobiDB-lite"/>
    </source>
</evidence>
<feature type="transmembrane region" description="Helical" evidence="2">
    <location>
        <begin position="337"/>
        <end position="362"/>
    </location>
</feature>
<feature type="region of interest" description="Disordered" evidence="1">
    <location>
        <begin position="88"/>
        <end position="111"/>
    </location>
</feature>
<evidence type="ECO:0000313" key="4">
    <source>
        <dbReference type="Proteomes" id="UP001152836"/>
    </source>
</evidence>
<feature type="region of interest" description="Disordered" evidence="1">
    <location>
        <begin position="170"/>
        <end position="189"/>
    </location>
</feature>
<proteinExistence type="predicted"/>
<feature type="compositionally biased region" description="Polar residues" evidence="1">
    <location>
        <begin position="101"/>
        <end position="111"/>
    </location>
</feature>
<feature type="region of interest" description="Disordered" evidence="1">
    <location>
        <begin position="1"/>
        <end position="70"/>
    </location>
</feature>
<keyword evidence="2" id="KW-0812">Transmembrane</keyword>
<feature type="compositionally biased region" description="Basic and acidic residues" evidence="1">
    <location>
        <begin position="22"/>
        <end position="38"/>
    </location>
</feature>
<keyword evidence="2" id="KW-1133">Transmembrane helix</keyword>
<gene>
    <name evidence="3" type="primary">Gm36864</name>
    <name evidence="3" type="ORF">PHOROB_LOCUS17432</name>
</gene>
<reference evidence="3" key="1">
    <citation type="submission" date="2022-06" db="EMBL/GenBank/DDBJ databases">
        <authorList>
            <person name="Andreotti S."/>
            <person name="Wyler E."/>
        </authorList>
    </citation>
    <scope>NUCLEOTIDE SEQUENCE</scope>
</reference>
<name>A0AAV0AE07_PHORO</name>
<keyword evidence="4" id="KW-1185">Reference proteome</keyword>
<feature type="compositionally biased region" description="Low complexity" evidence="1">
    <location>
        <begin position="88"/>
        <end position="100"/>
    </location>
</feature>
<comment type="caution">
    <text evidence="3">The sequence shown here is derived from an EMBL/GenBank/DDBJ whole genome shotgun (WGS) entry which is preliminary data.</text>
</comment>
<dbReference type="AlphaFoldDB" id="A0AAV0AE07"/>
<feature type="transmembrane region" description="Helical" evidence="2">
    <location>
        <begin position="413"/>
        <end position="433"/>
    </location>
</feature>
<sequence>MDQNTSGPQRKGTAAPNNRQNKTREPLKVTSSHPDDTQGHQVNTQAPKPIIHTQELNKRDPSASTPMARRVSIQEPPTSFFFSRRFSTPVSSSSTIPPRRFSTQETHSQSLQLNTKDIQSDAYKRWLRSREGSSLYRNGQLNFLNSHTLCSIHSEVYSLQTDTDSDLSLAQSHKSTRKQTRPSVDVPPSITFSPEASVRSFESFVWDSKDSVTGFSHYSMSSQSTLGSFLKLSNSSPTMGSSRIQSKRWSLLPMGWRLLLEAKKISRYLSLVLTVTGMLMLNLIALWQPWIHFQVPLVPPGDPTGPKTIPIDTIFFMRCPDISCMNEYDKNAYLLDLAWACLLISGVMSFCVCMGLISTIFFPSTNMPLMDFSLFICSLMTGISIILGVLFYLMQARKFLQEGMTYMLGRSFYLAWIDVFFFFMTGLFSYLNYMNFWSILAVQALWS</sequence>
<dbReference type="EMBL" id="CALSGD010001635">
    <property type="protein sequence ID" value="CAH7454640.1"/>
    <property type="molecule type" value="Genomic_DNA"/>
</dbReference>
<protein>
    <submittedName>
        <fullName evidence="3">Gm36864 protein</fullName>
    </submittedName>
</protein>
<evidence type="ECO:0000256" key="2">
    <source>
        <dbReference type="SAM" id="Phobius"/>
    </source>
</evidence>
<evidence type="ECO:0000313" key="3">
    <source>
        <dbReference type="EMBL" id="CAH7454640.1"/>
    </source>
</evidence>
<keyword evidence="2" id="KW-0472">Membrane</keyword>
<organism evidence="3 4">
    <name type="scientific">Phodopus roborovskii</name>
    <name type="common">Roborovski's desert hamster</name>
    <name type="synonym">Cricetulus roborovskii</name>
    <dbReference type="NCBI Taxonomy" id="109678"/>
    <lineage>
        <taxon>Eukaryota</taxon>
        <taxon>Metazoa</taxon>
        <taxon>Chordata</taxon>
        <taxon>Craniata</taxon>
        <taxon>Vertebrata</taxon>
        <taxon>Euteleostomi</taxon>
        <taxon>Mammalia</taxon>
        <taxon>Eutheria</taxon>
        <taxon>Euarchontoglires</taxon>
        <taxon>Glires</taxon>
        <taxon>Rodentia</taxon>
        <taxon>Myomorpha</taxon>
        <taxon>Muroidea</taxon>
        <taxon>Cricetidae</taxon>
        <taxon>Cricetinae</taxon>
        <taxon>Phodopus</taxon>
    </lineage>
</organism>
<dbReference type="Proteomes" id="UP001152836">
    <property type="component" value="Unassembled WGS sequence"/>
</dbReference>
<accession>A0AAV0AE07</accession>
<feature type="transmembrane region" description="Helical" evidence="2">
    <location>
        <begin position="374"/>
        <end position="393"/>
    </location>
</feature>